<evidence type="ECO:0000259" key="3">
    <source>
        <dbReference type="SMART" id="SM00062"/>
    </source>
</evidence>
<evidence type="ECO:0000256" key="2">
    <source>
        <dbReference type="SAM" id="SignalP"/>
    </source>
</evidence>
<protein>
    <submittedName>
        <fullName evidence="4">CjaC</fullName>
    </submittedName>
</protein>
<dbReference type="Pfam" id="PF00497">
    <property type="entry name" value="SBP_bac_3"/>
    <property type="match status" value="1"/>
</dbReference>
<feature type="chain" id="PRO_5007281485" evidence="2">
    <location>
        <begin position="19"/>
        <end position="258"/>
    </location>
</feature>
<dbReference type="InterPro" id="IPR001638">
    <property type="entry name" value="Solute-binding_3/MltF_N"/>
</dbReference>
<keyword evidence="1 2" id="KW-0732">Signal</keyword>
<dbReference type="CDD" id="cd13530">
    <property type="entry name" value="PBP2_peptides_like"/>
    <property type="match status" value="1"/>
</dbReference>
<evidence type="ECO:0000313" key="5">
    <source>
        <dbReference type="Proteomes" id="UP000069632"/>
    </source>
</evidence>
<gene>
    <name evidence="4" type="primary">artJ</name>
    <name evidence="4" type="ORF">ERS672216_00066</name>
</gene>
<dbReference type="PANTHER" id="PTHR35936:SF19">
    <property type="entry name" value="AMINO-ACID-BINDING PROTEIN YXEM-RELATED"/>
    <property type="match status" value="1"/>
</dbReference>
<dbReference type="PANTHER" id="PTHR35936">
    <property type="entry name" value="MEMBRANE-BOUND LYTIC MUREIN TRANSGLYCOSYLASE F"/>
    <property type="match status" value="1"/>
</dbReference>
<feature type="signal peptide" evidence="2">
    <location>
        <begin position="1"/>
        <end position="18"/>
    </location>
</feature>
<dbReference type="AlphaFoldDB" id="A0A128EE44"/>
<reference evidence="4 5" key="1">
    <citation type="submission" date="2016-02" db="EMBL/GenBank/DDBJ databases">
        <authorList>
            <consortium name="Pathogen Informatics"/>
        </authorList>
    </citation>
    <scope>NUCLEOTIDE SEQUENCE [LARGE SCALE GENOMIC DNA]</scope>
    <source>
        <strain evidence="4 5">RC20</strain>
    </source>
</reference>
<dbReference type="Gene3D" id="3.40.190.10">
    <property type="entry name" value="Periplasmic binding protein-like II"/>
    <property type="match status" value="2"/>
</dbReference>
<proteinExistence type="predicted"/>
<keyword evidence="5" id="KW-1185">Reference proteome</keyword>
<dbReference type="Proteomes" id="UP000069632">
    <property type="component" value="Unassembled WGS sequence"/>
</dbReference>
<dbReference type="SUPFAM" id="SSF53850">
    <property type="entry name" value="Periplasmic binding protein-like II"/>
    <property type="match status" value="1"/>
</dbReference>
<feature type="domain" description="Solute-binding protein family 3/N-terminal" evidence="3">
    <location>
        <begin position="21"/>
        <end position="258"/>
    </location>
</feature>
<sequence>MKKFLLSCFLTFAVFAQAKEPLKVGIDTIYPPFEYLANGKLVGFDVDFAALLFKELGLEYTLVETPYEDICSKITAGELDVGISAIGVDEYTIDCDHSISYYESKNLFITTEDSPIKSKADLAGKKIGVFKDDIFEEIIASIPDAKPVYRDRVSSMVLSLKDGKIDAMIIDSTAILPILSGNHELLSDTDKQAFDMASSFGIDKKLVVFDEDFSHESQTTVALPKDRLKELKLPINKAIAKFKNEGTLTPLLKKYHLH</sequence>
<organism evidence="4 5">
    <name type="scientific">Campylobacter geochelonis</name>
    <dbReference type="NCBI Taxonomy" id="1780362"/>
    <lineage>
        <taxon>Bacteria</taxon>
        <taxon>Pseudomonadati</taxon>
        <taxon>Campylobacterota</taxon>
        <taxon>Epsilonproteobacteria</taxon>
        <taxon>Campylobacterales</taxon>
        <taxon>Campylobacteraceae</taxon>
        <taxon>Campylobacter</taxon>
    </lineage>
</organism>
<dbReference type="SMART" id="SM00062">
    <property type="entry name" value="PBPb"/>
    <property type="match status" value="1"/>
</dbReference>
<dbReference type="EMBL" id="FIZP01000001">
    <property type="protein sequence ID" value="CZE45850.1"/>
    <property type="molecule type" value="Genomic_DNA"/>
</dbReference>
<dbReference type="RefSeq" id="WP_075493642.1">
    <property type="nucleotide sequence ID" value="NZ_CP053844.1"/>
</dbReference>
<name>A0A128EE44_9BACT</name>
<evidence type="ECO:0000313" key="4">
    <source>
        <dbReference type="EMBL" id="CZE45850.1"/>
    </source>
</evidence>
<dbReference type="OrthoDB" id="368476at2"/>
<accession>A0A128EE44</accession>
<evidence type="ECO:0000256" key="1">
    <source>
        <dbReference type="ARBA" id="ARBA00022729"/>
    </source>
</evidence>